<dbReference type="PROSITE" id="PS50011">
    <property type="entry name" value="PROTEIN_KINASE_DOM"/>
    <property type="match status" value="1"/>
</dbReference>
<dbReference type="PANTHER" id="PTHR23257">
    <property type="entry name" value="SERINE-THREONINE PROTEIN KINASE"/>
    <property type="match status" value="1"/>
</dbReference>
<dbReference type="InterPro" id="IPR008271">
    <property type="entry name" value="Ser/Thr_kinase_AS"/>
</dbReference>
<dbReference type="Proteomes" id="UP000004994">
    <property type="component" value="Chromosome 12"/>
</dbReference>
<dbReference type="GO" id="GO:0004672">
    <property type="term" value="F:protein kinase activity"/>
    <property type="evidence" value="ECO:0007669"/>
    <property type="project" value="InterPro"/>
</dbReference>
<dbReference type="InterPro" id="IPR011009">
    <property type="entry name" value="Kinase-like_dom_sf"/>
</dbReference>
<dbReference type="PANTHER" id="PTHR23257:SF979">
    <property type="entry name" value="OS02G0174200 PROTEIN"/>
    <property type="match status" value="1"/>
</dbReference>
<evidence type="ECO:0000313" key="3">
    <source>
        <dbReference type="Proteomes" id="UP000004994"/>
    </source>
</evidence>
<dbReference type="EnsemblPlants" id="Solyc12g016040.2.1">
    <property type="protein sequence ID" value="Solyc12g016040.2.1"/>
    <property type="gene ID" value="Solyc12g016040.2"/>
</dbReference>
<accession>A0A3Q7J658</accession>
<dbReference type="InParanoid" id="A0A3Q7J658"/>
<protein>
    <recommendedName>
        <fullName evidence="1">Protein kinase domain-containing protein</fullName>
    </recommendedName>
</protein>
<evidence type="ECO:0000313" key="2">
    <source>
        <dbReference type="EnsemblPlants" id="Solyc12g016040.2.1"/>
    </source>
</evidence>
<dbReference type="PROSITE" id="PS00108">
    <property type="entry name" value="PROTEIN_KINASE_ST"/>
    <property type="match status" value="1"/>
</dbReference>
<sequence>MSCIVNEHTRGGSMCHFLQNQAVPLKLAVKLVLDVEHVHGLNLIHQDLKSDNPLIAANKSIKIADFGVARIQHVHDLNLIHRDLKSDNLLIAADKLIKIADFGVARIKVLTKGMTPDTCTYRWMAP</sequence>
<evidence type="ECO:0000259" key="1">
    <source>
        <dbReference type="PROSITE" id="PS50011"/>
    </source>
</evidence>
<dbReference type="Pfam" id="PF00069">
    <property type="entry name" value="Pkinase"/>
    <property type="match status" value="1"/>
</dbReference>
<dbReference type="GO" id="GO:0005524">
    <property type="term" value="F:ATP binding"/>
    <property type="evidence" value="ECO:0007669"/>
    <property type="project" value="InterPro"/>
</dbReference>
<dbReference type="AlphaFoldDB" id="A0A3Q7J658"/>
<dbReference type="Gramene" id="Solyc12g016040.2.1">
    <property type="protein sequence ID" value="Solyc12g016040.2.1"/>
    <property type="gene ID" value="Solyc12g016040.2"/>
</dbReference>
<name>A0A3Q7J658_SOLLC</name>
<reference evidence="2" key="1">
    <citation type="journal article" date="2012" name="Nature">
        <title>The tomato genome sequence provides insights into fleshy fruit evolution.</title>
        <authorList>
            <consortium name="Tomato Genome Consortium"/>
        </authorList>
    </citation>
    <scope>NUCLEOTIDE SEQUENCE [LARGE SCALE GENOMIC DNA]</scope>
    <source>
        <strain evidence="2">cv. Heinz 1706</strain>
    </source>
</reference>
<reference evidence="2" key="2">
    <citation type="submission" date="2019-01" db="UniProtKB">
        <authorList>
            <consortium name="EnsemblPlants"/>
        </authorList>
    </citation>
    <scope>IDENTIFICATION</scope>
    <source>
        <strain evidence="2">cv. Heinz 1706</strain>
    </source>
</reference>
<dbReference type="InterPro" id="IPR000719">
    <property type="entry name" value="Prot_kinase_dom"/>
</dbReference>
<feature type="domain" description="Protein kinase" evidence="1">
    <location>
        <begin position="1"/>
        <end position="126"/>
    </location>
</feature>
<dbReference type="Gene3D" id="1.10.510.10">
    <property type="entry name" value="Transferase(Phosphotransferase) domain 1"/>
    <property type="match status" value="2"/>
</dbReference>
<dbReference type="SUPFAM" id="SSF56112">
    <property type="entry name" value="Protein kinase-like (PK-like)"/>
    <property type="match status" value="2"/>
</dbReference>
<dbReference type="InterPro" id="IPR050167">
    <property type="entry name" value="Ser_Thr_protein_kinase"/>
</dbReference>
<keyword evidence="3" id="KW-1185">Reference proteome</keyword>
<organism evidence="2">
    <name type="scientific">Solanum lycopersicum</name>
    <name type="common">Tomato</name>
    <name type="synonym">Lycopersicon esculentum</name>
    <dbReference type="NCBI Taxonomy" id="4081"/>
    <lineage>
        <taxon>Eukaryota</taxon>
        <taxon>Viridiplantae</taxon>
        <taxon>Streptophyta</taxon>
        <taxon>Embryophyta</taxon>
        <taxon>Tracheophyta</taxon>
        <taxon>Spermatophyta</taxon>
        <taxon>Magnoliopsida</taxon>
        <taxon>eudicotyledons</taxon>
        <taxon>Gunneridae</taxon>
        <taxon>Pentapetalae</taxon>
        <taxon>asterids</taxon>
        <taxon>lamiids</taxon>
        <taxon>Solanales</taxon>
        <taxon>Solanaceae</taxon>
        <taxon>Solanoideae</taxon>
        <taxon>Solaneae</taxon>
        <taxon>Solanum</taxon>
        <taxon>Solanum subgen. Lycopersicon</taxon>
    </lineage>
</organism>
<proteinExistence type="predicted"/>